<evidence type="ECO:0000256" key="5">
    <source>
        <dbReference type="ARBA" id="ARBA00022723"/>
    </source>
</evidence>
<comment type="similarity">
    <text evidence="14">Belongs to the XPG/RAD2 endonuclease family. FEN1 subfamily.</text>
</comment>
<keyword evidence="10" id="KW-0460">Magnesium</keyword>
<evidence type="ECO:0000256" key="14">
    <source>
        <dbReference type="ARBA" id="ARBA00034726"/>
    </source>
</evidence>
<gene>
    <name evidence="15" type="ORF">SARC_18246</name>
</gene>
<keyword evidence="4" id="KW-0540">Nuclease</keyword>
<dbReference type="InterPro" id="IPR036279">
    <property type="entry name" value="5-3_exonuclease_C_sf"/>
</dbReference>
<dbReference type="STRING" id="667725.A0A0L0EV00"/>
<dbReference type="OrthoDB" id="1937206at2759"/>
<dbReference type="GO" id="GO:0003677">
    <property type="term" value="F:DNA binding"/>
    <property type="evidence" value="ECO:0007669"/>
    <property type="project" value="InterPro"/>
</dbReference>
<evidence type="ECO:0000256" key="11">
    <source>
        <dbReference type="ARBA" id="ARBA00023128"/>
    </source>
</evidence>
<proteinExistence type="inferred from homology"/>
<dbReference type="PANTHER" id="PTHR11081:SF9">
    <property type="entry name" value="FLAP ENDONUCLEASE 1"/>
    <property type="match status" value="1"/>
</dbReference>
<dbReference type="InterPro" id="IPR008918">
    <property type="entry name" value="HhH2"/>
</dbReference>
<keyword evidence="2" id="KW-0597">Phosphoprotein</keyword>
<evidence type="ECO:0000256" key="1">
    <source>
        <dbReference type="ARBA" id="ARBA00001946"/>
    </source>
</evidence>
<evidence type="ECO:0000256" key="6">
    <source>
        <dbReference type="ARBA" id="ARBA00022759"/>
    </source>
</evidence>
<dbReference type="eggNOG" id="KOG2519">
    <property type="taxonomic scope" value="Eukaryota"/>
</dbReference>
<dbReference type="FunFam" id="1.10.150.20:FF:000009">
    <property type="entry name" value="Flap endonuclease 1"/>
    <property type="match status" value="1"/>
</dbReference>
<keyword evidence="12" id="KW-0234">DNA repair</keyword>
<evidence type="ECO:0000256" key="9">
    <source>
        <dbReference type="ARBA" id="ARBA00022839"/>
    </source>
</evidence>
<dbReference type="GO" id="GO:0006260">
    <property type="term" value="P:DNA replication"/>
    <property type="evidence" value="ECO:0007669"/>
    <property type="project" value="UniProtKB-KW"/>
</dbReference>
<dbReference type="GO" id="GO:0008409">
    <property type="term" value="F:5'-3' exonuclease activity"/>
    <property type="evidence" value="ECO:0007669"/>
    <property type="project" value="TreeGrafter"/>
</dbReference>
<evidence type="ECO:0000256" key="8">
    <source>
        <dbReference type="ARBA" id="ARBA00022801"/>
    </source>
</evidence>
<dbReference type="GO" id="GO:0046872">
    <property type="term" value="F:metal ion binding"/>
    <property type="evidence" value="ECO:0007669"/>
    <property type="project" value="UniProtKB-KW"/>
</dbReference>
<evidence type="ECO:0000256" key="3">
    <source>
        <dbReference type="ARBA" id="ARBA00022705"/>
    </source>
</evidence>
<name>A0A0L0EV00_9EUKA</name>
<evidence type="ECO:0000313" key="16">
    <source>
        <dbReference type="Proteomes" id="UP000054560"/>
    </source>
</evidence>
<dbReference type="AlphaFoldDB" id="A0A0L0EV00"/>
<protein>
    <recommendedName>
        <fullName evidence="17">XPG-I domain-containing protein</fullName>
    </recommendedName>
</protein>
<keyword evidence="7" id="KW-0227">DNA damage</keyword>
<dbReference type="GeneID" id="25918750"/>
<keyword evidence="9" id="KW-0269">Exonuclease</keyword>
<reference evidence="15 16" key="1">
    <citation type="submission" date="2011-02" db="EMBL/GenBank/DDBJ databases">
        <title>The Genome Sequence of Sphaeroforma arctica JP610.</title>
        <authorList>
            <consortium name="The Broad Institute Genome Sequencing Platform"/>
            <person name="Russ C."/>
            <person name="Cuomo C."/>
            <person name="Young S.K."/>
            <person name="Zeng Q."/>
            <person name="Gargeya S."/>
            <person name="Alvarado L."/>
            <person name="Berlin A."/>
            <person name="Chapman S.B."/>
            <person name="Chen Z."/>
            <person name="Freedman E."/>
            <person name="Gellesch M."/>
            <person name="Goldberg J."/>
            <person name="Griggs A."/>
            <person name="Gujja S."/>
            <person name="Heilman E."/>
            <person name="Heiman D."/>
            <person name="Howarth C."/>
            <person name="Mehta T."/>
            <person name="Neiman D."/>
            <person name="Pearson M."/>
            <person name="Roberts A."/>
            <person name="Saif S."/>
            <person name="Shea T."/>
            <person name="Shenoy N."/>
            <person name="Sisk P."/>
            <person name="Stolte C."/>
            <person name="Sykes S."/>
            <person name="White J."/>
            <person name="Yandava C."/>
            <person name="Burger G."/>
            <person name="Gray M.W."/>
            <person name="Holland P.W.H."/>
            <person name="King N."/>
            <person name="Lang F.B.F."/>
            <person name="Roger A.J."/>
            <person name="Ruiz-Trillo I."/>
            <person name="Haas B."/>
            <person name="Nusbaum C."/>
            <person name="Birren B."/>
        </authorList>
    </citation>
    <scope>NUCLEOTIDE SEQUENCE [LARGE SCALE GENOMIC DNA]</scope>
    <source>
        <strain evidence="15 16">JP610</strain>
    </source>
</reference>
<feature type="non-terminal residue" evidence="15">
    <location>
        <position position="1"/>
    </location>
</feature>
<dbReference type="Gene3D" id="1.10.150.20">
    <property type="entry name" value="5' to 3' exonuclease, C-terminal subdomain"/>
    <property type="match status" value="1"/>
</dbReference>
<sequence>EFQIDKVLEELKMDMDMFVDLCIMMGCDYCGTIRGIGPKRALELIYKHKNIETILENLDKTKVR</sequence>
<keyword evidence="11" id="KW-0496">Mitochondrion</keyword>
<evidence type="ECO:0000256" key="4">
    <source>
        <dbReference type="ARBA" id="ARBA00022722"/>
    </source>
</evidence>
<evidence type="ECO:0008006" key="17">
    <source>
        <dbReference type="Google" id="ProtNLM"/>
    </source>
</evidence>
<evidence type="ECO:0000256" key="2">
    <source>
        <dbReference type="ARBA" id="ARBA00022553"/>
    </source>
</evidence>
<accession>A0A0L0EV00</accession>
<evidence type="ECO:0000256" key="7">
    <source>
        <dbReference type="ARBA" id="ARBA00022763"/>
    </source>
</evidence>
<keyword evidence="13" id="KW-0539">Nucleus</keyword>
<dbReference type="SMART" id="SM00279">
    <property type="entry name" value="HhH2"/>
    <property type="match status" value="1"/>
</dbReference>
<evidence type="ECO:0000313" key="15">
    <source>
        <dbReference type="EMBL" id="KNC68200.1"/>
    </source>
</evidence>
<dbReference type="PANTHER" id="PTHR11081">
    <property type="entry name" value="FLAP ENDONUCLEASE FAMILY MEMBER"/>
    <property type="match status" value="1"/>
</dbReference>
<dbReference type="EMBL" id="KQ256419">
    <property type="protein sequence ID" value="KNC68200.1"/>
    <property type="molecule type" value="Genomic_DNA"/>
</dbReference>
<keyword evidence="3" id="KW-0235">DNA replication</keyword>
<evidence type="ECO:0000256" key="10">
    <source>
        <dbReference type="ARBA" id="ARBA00022842"/>
    </source>
</evidence>
<evidence type="ECO:0000256" key="13">
    <source>
        <dbReference type="ARBA" id="ARBA00023242"/>
    </source>
</evidence>
<organism evidence="15 16">
    <name type="scientific">Sphaeroforma arctica JP610</name>
    <dbReference type="NCBI Taxonomy" id="667725"/>
    <lineage>
        <taxon>Eukaryota</taxon>
        <taxon>Ichthyosporea</taxon>
        <taxon>Ichthyophonida</taxon>
        <taxon>Sphaeroforma</taxon>
    </lineage>
</organism>
<dbReference type="RefSeq" id="XP_014143148.1">
    <property type="nucleotide sequence ID" value="XM_014287673.1"/>
</dbReference>
<evidence type="ECO:0000256" key="12">
    <source>
        <dbReference type="ARBA" id="ARBA00023204"/>
    </source>
</evidence>
<dbReference type="GO" id="GO:0017108">
    <property type="term" value="F:5'-flap endonuclease activity"/>
    <property type="evidence" value="ECO:0007669"/>
    <property type="project" value="TreeGrafter"/>
</dbReference>
<dbReference type="SUPFAM" id="SSF47807">
    <property type="entry name" value="5' to 3' exonuclease, C-terminal subdomain"/>
    <property type="match status" value="1"/>
</dbReference>
<keyword evidence="5" id="KW-0479">Metal-binding</keyword>
<dbReference type="InterPro" id="IPR006084">
    <property type="entry name" value="XPG/Rad2"/>
</dbReference>
<keyword evidence="8" id="KW-0378">Hydrolase</keyword>
<keyword evidence="6" id="KW-0255">Endonuclease</keyword>
<keyword evidence="16" id="KW-1185">Reference proteome</keyword>
<comment type="cofactor">
    <cofactor evidence="1">
        <name>Mg(2+)</name>
        <dbReference type="ChEBI" id="CHEBI:18420"/>
    </cofactor>
</comment>
<dbReference type="GO" id="GO:0006281">
    <property type="term" value="P:DNA repair"/>
    <property type="evidence" value="ECO:0007669"/>
    <property type="project" value="UniProtKB-KW"/>
</dbReference>
<dbReference type="Proteomes" id="UP000054560">
    <property type="component" value="Unassembled WGS sequence"/>
</dbReference>